<keyword evidence="2" id="KW-1185">Reference proteome</keyword>
<gene>
    <name evidence="1" type="ORF">EVAR_6929_1</name>
</gene>
<protein>
    <submittedName>
        <fullName evidence="1">Uncharacterized protein</fullName>
    </submittedName>
</protein>
<evidence type="ECO:0000313" key="1">
    <source>
        <dbReference type="EMBL" id="GBP13586.1"/>
    </source>
</evidence>
<evidence type="ECO:0000313" key="2">
    <source>
        <dbReference type="Proteomes" id="UP000299102"/>
    </source>
</evidence>
<sequence length="75" mass="8964">MVQRHRRERHERRARPLPAPWLFFKWHLAGGRGESQQMSRPTARIRCDDPLNWRFEPGVDENCIRQAIPAHSTSY</sequence>
<dbReference type="AlphaFoldDB" id="A0A4C1THB0"/>
<organism evidence="1 2">
    <name type="scientific">Eumeta variegata</name>
    <name type="common">Bagworm moth</name>
    <name type="synonym">Eumeta japonica</name>
    <dbReference type="NCBI Taxonomy" id="151549"/>
    <lineage>
        <taxon>Eukaryota</taxon>
        <taxon>Metazoa</taxon>
        <taxon>Ecdysozoa</taxon>
        <taxon>Arthropoda</taxon>
        <taxon>Hexapoda</taxon>
        <taxon>Insecta</taxon>
        <taxon>Pterygota</taxon>
        <taxon>Neoptera</taxon>
        <taxon>Endopterygota</taxon>
        <taxon>Lepidoptera</taxon>
        <taxon>Glossata</taxon>
        <taxon>Ditrysia</taxon>
        <taxon>Tineoidea</taxon>
        <taxon>Psychidae</taxon>
        <taxon>Oiketicinae</taxon>
        <taxon>Eumeta</taxon>
    </lineage>
</organism>
<comment type="caution">
    <text evidence="1">The sequence shown here is derived from an EMBL/GenBank/DDBJ whole genome shotgun (WGS) entry which is preliminary data.</text>
</comment>
<dbReference type="Proteomes" id="UP000299102">
    <property type="component" value="Unassembled WGS sequence"/>
</dbReference>
<accession>A0A4C1THB0</accession>
<name>A0A4C1THB0_EUMVA</name>
<dbReference type="EMBL" id="BGZK01000058">
    <property type="protein sequence ID" value="GBP13586.1"/>
    <property type="molecule type" value="Genomic_DNA"/>
</dbReference>
<proteinExistence type="predicted"/>
<reference evidence="1 2" key="1">
    <citation type="journal article" date="2019" name="Commun. Biol.">
        <title>The bagworm genome reveals a unique fibroin gene that provides high tensile strength.</title>
        <authorList>
            <person name="Kono N."/>
            <person name="Nakamura H."/>
            <person name="Ohtoshi R."/>
            <person name="Tomita M."/>
            <person name="Numata K."/>
            <person name="Arakawa K."/>
        </authorList>
    </citation>
    <scope>NUCLEOTIDE SEQUENCE [LARGE SCALE GENOMIC DNA]</scope>
</reference>